<reference evidence="8 9" key="1">
    <citation type="submission" date="2021-06" db="EMBL/GenBank/DDBJ databases">
        <authorList>
            <person name="Sun Q."/>
            <person name="Li D."/>
        </authorList>
    </citation>
    <scope>NUCLEOTIDE SEQUENCE [LARGE SCALE GENOMIC DNA]</scope>
    <source>
        <strain evidence="8 9">N19</strain>
    </source>
</reference>
<dbReference type="PROSITE" id="PS51192">
    <property type="entry name" value="HELICASE_ATP_BIND_1"/>
    <property type="match status" value="1"/>
</dbReference>
<feature type="domain" description="Helicase ATP-binding" evidence="6">
    <location>
        <begin position="332"/>
        <end position="529"/>
    </location>
</feature>
<dbReference type="NCBIfam" id="TIGR01587">
    <property type="entry name" value="cas3_core"/>
    <property type="match status" value="1"/>
</dbReference>
<dbReference type="RefSeq" id="WP_216570287.1">
    <property type="nucleotide sequence ID" value="NZ_JAHLOQ010000026.1"/>
</dbReference>
<protein>
    <submittedName>
        <fullName evidence="8">CRISPR-associated helicase Cas3</fullName>
    </submittedName>
</protein>
<evidence type="ECO:0000256" key="5">
    <source>
        <dbReference type="ARBA" id="ARBA00023118"/>
    </source>
</evidence>
<dbReference type="SMART" id="SM00487">
    <property type="entry name" value="DEXDc"/>
    <property type="match status" value="1"/>
</dbReference>
<evidence type="ECO:0000256" key="2">
    <source>
        <dbReference type="ARBA" id="ARBA00022801"/>
    </source>
</evidence>
<dbReference type="CDD" id="cd09641">
    <property type="entry name" value="Cas3''_I"/>
    <property type="match status" value="1"/>
</dbReference>
<evidence type="ECO:0000259" key="6">
    <source>
        <dbReference type="PROSITE" id="PS51192"/>
    </source>
</evidence>
<dbReference type="InterPro" id="IPR011545">
    <property type="entry name" value="DEAD/DEAH_box_helicase_dom"/>
</dbReference>
<feature type="domain" description="HD Cas3-type" evidence="7">
    <location>
        <begin position="30"/>
        <end position="260"/>
    </location>
</feature>
<evidence type="ECO:0000313" key="9">
    <source>
        <dbReference type="Proteomes" id="UP001196301"/>
    </source>
</evidence>
<evidence type="ECO:0000256" key="4">
    <source>
        <dbReference type="ARBA" id="ARBA00022840"/>
    </source>
</evidence>
<dbReference type="NCBIfam" id="TIGR01596">
    <property type="entry name" value="cas3_HD"/>
    <property type="match status" value="1"/>
</dbReference>
<keyword evidence="5" id="KW-0051">Antiviral defense</keyword>
<keyword evidence="9" id="KW-1185">Reference proteome</keyword>
<comment type="caution">
    <text evidence="8">The sequence shown here is derived from an EMBL/GenBank/DDBJ whole genome shotgun (WGS) entry which is preliminary data.</text>
</comment>
<dbReference type="PROSITE" id="PS51643">
    <property type="entry name" value="HD_CAS3"/>
    <property type="match status" value="1"/>
</dbReference>
<evidence type="ECO:0000256" key="1">
    <source>
        <dbReference type="ARBA" id="ARBA00022741"/>
    </source>
</evidence>
<dbReference type="InterPro" id="IPR054712">
    <property type="entry name" value="Cas3-like_dom"/>
</dbReference>
<keyword evidence="1" id="KW-0547">Nucleotide-binding</keyword>
<sequence>MYFKDCNEFNIDQFLNKKYKFYAHIDENDSKKEKETLKEHTDRTQYYFELIFKNKKLEDAFLKIENTFFDGYSENLSKIFREMLINTVILHDIGKLNPLFQSQKMKNKIIKDKTTLNKYQNVITSKHSLISSTVYLDYYYNYIKTEYKDLTKEEKQIARLFMTLNSHIISRHHSDLGDFESYMSNLNKKRDSKILAINKLIRDEDIDLFNKYGVGLNQKKLDTIKKSVDSALKNIPKEKAICLFIYQRLVYSMLVASDYYATSEYINDVKIASVGQIDDIKEIYDVFKNTDINKKIEKYKNINSNQNEEKSFENVDINVLRSEIFIESEKSLVGNNNENIHYFEAPTGSGKTNSSLNLSYKLFELNKNLNKIFYVYPFNTLVEQTTKSLDNTFGNNKKVYEKIAVINSITPIKQKSKDKTKDQSDDKAGNQDEYEDSDYQKFLLDRQFLNYPIVLTTHVSLFDTMFGDRRESCFGFYQLPNSVIVLDEIQSYKNSIWTEIITFLNGFAKILNIKVIIMSATLPDLNKLLDCDEKTTTLIKNRDKYFLNPLFKDRVEARYDLLDQEFDEDVLFDHVLESMKLKKKILIEFITKKSAYAFYQRLKEEMEFGDNDNALIELMTGDDSIYERNRILGMIKSEKAEQDGIILVATQVIEAGVDIDMDIGYKDISILENEEQFMGRINRSCKRHGIVYFFNLDNHNKIYGDDYRHNNEFTLLKSENREILQNKNFTDYYKRIFELLKRRNNELNENNIDDFFAKTVANLKSTEIKNRMQLIDDDDWSTTIYLCTTIHLEDGTIIDGKEVWDNYKELLKNNEMDYAKKQVKLSQIKSKMNYFIYQVRCSERPCYNDIIGEIYCIFDGEEYFKEGKLDREKFENNIGEFF</sequence>
<dbReference type="EMBL" id="JAHLOQ010000026">
    <property type="protein sequence ID" value="MBU5336697.1"/>
    <property type="molecule type" value="Genomic_DNA"/>
</dbReference>
<dbReference type="InterPro" id="IPR014001">
    <property type="entry name" value="Helicase_ATP-bd"/>
</dbReference>
<accession>A0ABS6DXY1</accession>
<evidence type="ECO:0000256" key="3">
    <source>
        <dbReference type="ARBA" id="ARBA00022806"/>
    </source>
</evidence>
<keyword evidence="4" id="KW-0067">ATP-binding</keyword>
<proteinExistence type="predicted"/>
<dbReference type="Pfam" id="PF22590">
    <property type="entry name" value="Cas3-like_C_2"/>
    <property type="match status" value="1"/>
</dbReference>
<organism evidence="8 9">
    <name type="scientific">Intestinibacter bartlettii</name>
    <dbReference type="NCBI Taxonomy" id="261299"/>
    <lineage>
        <taxon>Bacteria</taxon>
        <taxon>Bacillati</taxon>
        <taxon>Bacillota</taxon>
        <taxon>Clostridia</taxon>
        <taxon>Peptostreptococcales</taxon>
        <taxon>Peptostreptococcaceae</taxon>
        <taxon>Intestinibacter</taxon>
    </lineage>
</organism>
<keyword evidence="2" id="KW-0378">Hydrolase</keyword>
<gene>
    <name evidence="8" type="primary">cas3</name>
    <name evidence="8" type="ORF">KQI20_09625</name>
</gene>
<dbReference type="InterPro" id="IPR006483">
    <property type="entry name" value="CRISPR-assoc_Cas3_HD"/>
</dbReference>
<keyword evidence="3" id="KW-0347">Helicase</keyword>
<dbReference type="Pfam" id="PF00270">
    <property type="entry name" value="DEAD"/>
    <property type="match status" value="1"/>
</dbReference>
<evidence type="ECO:0000313" key="8">
    <source>
        <dbReference type="EMBL" id="MBU5336697.1"/>
    </source>
</evidence>
<dbReference type="Proteomes" id="UP001196301">
    <property type="component" value="Unassembled WGS sequence"/>
</dbReference>
<evidence type="ECO:0000259" key="7">
    <source>
        <dbReference type="PROSITE" id="PS51643"/>
    </source>
</evidence>
<name>A0ABS6DXY1_9FIRM</name>
<dbReference type="InterPro" id="IPR006474">
    <property type="entry name" value="Helicase_Cas3_CRISPR-ass_core"/>
</dbReference>